<dbReference type="Proteomes" id="UP001209878">
    <property type="component" value="Unassembled WGS sequence"/>
</dbReference>
<evidence type="ECO:0000256" key="1">
    <source>
        <dbReference type="ARBA" id="ARBA00007384"/>
    </source>
</evidence>
<evidence type="ECO:0000313" key="7">
    <source>
        <dbReference type="Proteomes" id="UP001209878"/>
    </source>
</evidence>
<name>A0AAD9L5P4_RIDPI</name>
<dbReference type="AlphaFoldDB" id="A0AAD9L5P4"/>
<dbReference type="PROSITE" id="PS00022">
    <property type="entry name" value="EGF_1"/>
    <property type="match status" value="1"/>
</dbReference>
<keyword evidence="4" id="KW-0325">Glycoprotein</keyword>
<reference evidence="6" key="1">
    <citation type="journal article" date="2023" name="Mol. Biol. Evol.">
        <title>Third-Generation Sequencing Reveals the Adaptive Role of the Epigenome in Three Deep-Sea Polychaetes.</title>
        <authorList>
            <person name="Perez M."/>
            <person name="Aroh O."/>
            <person name="Sun Y."/>
            <person name="Lan Y."/>
            <person name="Juniper S.K."/>
            <person name="Young C.R."/>
            <person name="Angers B."/>
            <person name="Qian P.Y."/>
        </authorList>
    </citation>
    <scope>NUCLEOTIDE SEQUENCE</scope>
    <source>
        <strain evidence="6">R07B-5</strain>
    </source>
</reference>
<organism evidence="6 7">
    <name type="scientific">Ridgeia piscesae</name>
    <name type="common">Tubeworm</name>
    <dbReference type="NCBI Taxonomy" id="27915"/>
    <lineage>
        <taxon>Eukaryota</taxon>
        <taxon>Metazoa</taxon>
        <taxon>Spiralia</taxon>
        <taxon>Lophotrochozoa</taxon>
        <taxon>Annelida</taxon>
        <taxon>Polychaeta</taxon>
        <taxon>Sedentaria</taxon>
        <taxon>Canalipalpata</taxon>
        <taxon>Sabellida</taxon>
        <taxon>Siboglinidae</taxon>
        <taxon>Ridgeia</taxon>
    </lineage>
</organism>
<keyword evidence="7" id="KW-1185">Reference proteome</keyword>
<dbReference type="InterPro" id="IPR000742">
    <property type="entry name" value="EGF"/>
</dbReference>
<evidence type="ECO:0000313" key="6">
    <source>
        <dbReference type="EMBL" id="KAK2183332.1"/>
    </source>
</evidence>
<gene>
    <name evidence="6" type="ORF">NP493_315g03084</name>
</gene>
<dbReference type="Pfam" id="PF09443">
    <property type="entry name" value="CFC"/>
    <property type="match status" value="1"/>
</dbReference>
<keyword evidence="2" id="KW-0245">EGF-like domain</keyword>
<evidence type="ECO:0000256" key="3">
    <source>
        <dbReference type="ARBA" id="ARBA00023157"/>
    </source>
</evidence>
<keyword evidence="3" id="KW-1015">Disulfide bond</keyword>
<evidence type="ECO:0000259" key="5">
    <source>
        <dbReference type="PROSITE" id="PS00022"/>
    </source>
</evidence>
<evidence type="ECO:0000256" key="2">
    <source>
        <dbReference type="ARBA" id="ARBA00022536"/>
    </source>
</evidence>
<evidence type="ECO:0000256" key="4">
    <source>
        <dbReference type="ARBA" id="ARBA00023180"/>
    </source>
</evidence>
<accession>A0AAD9L5P4</accession>
<comment type="similarity">
    <text evidence="1">Belongs to the EGF-CFC (Cripto-1/FRL1/Cryptic) family.</text>
</comment>
<feature type="domain" description="EGF-like" evidence="5">
    <location>
        <begin position="69"/>
        <end position="80"/>
    </location>
</feature>
<dbReference type="SUPFAM" id="SSF57196">
    <property type="entry name" value="EGF/Laminin"/>
    <property type="match status" value="2"/>
</dbReference>
<dbReference type="GO" id="GO:0007165">
    <property type="term" value="P:signal transduction"/>
    <property type="evidence" value="ECO:0007669"/>
    <property type="project" value="UniProtKB-ARBA"/>
</dbReference>
<proteinExistence type="inferred from homology"/>
<dbReference type="Gene3D" id="2.10.25.10">
    <property type="entry name" value="Laminin"/>
    <property type="match status" value="1"/>
</dbReference>
<protein>
    <recommendedName>
        <fullName evidence="5">EGF-like domain-containing protein</fullName>
    </recommendedName>
</protein>
<dbReference type="InterPro" id="IPR019011">
    <property type="entry name" value="Cryptic/Cripto_CFC-dom"/>
</dbReference>
<dbReference type="EMBL" id="JAODUO010000315">
    <property type="protein sequence ID" value="KAK2183332.1"/>
    <property type="molecule type" value="Genomic_DNA"/>
</dbReference>
<comment type="caution">
    <text evidence="6">The sequence shown here is derived from an EMBL/GenBank/DDBJ whole genome shotgun (WGS) entry which is preliminary data.</text>
</comment>
<sequence length="185" mass="20626">MQPGDSRSSGDANVIQPPATHAAEYVTRCNCNPIKGRYGPGSVRSVEHATTKTADCCLNGGLCVLRSFCHCPKNFHGRHCEYFMRRRPCGPVKHDTWQRRGCNLCRCVDGILASDITISLYPFADDVPTSTNSSAEPVMYNFRKTKQDRKNSIQLSSNDRNGARHWSTWLAVVTTCATYLIFVCC</sequence>